<dbReference type="InterPro" id="IPR002347">
    <property type="entry name" value="SDR_fam"/>
</dbReference>
<dbReference type="SUPFAM" id="SSF51735">
    <property type="entry name" value="NAD(P)-binding Rossmann-fold domains"/>
    <property type="match status" value="1"/>
</dbReference>
<dbReference type="InterPro" id="IPR020904">
    <property type="entry name" value="Sc_DH/Rdtase_CS"/>
</dbReference>
<proteinExistence type="inferred from homology"/>
<dbReference type="PRINTS" id="PR00081">
    <property type="entry name" value="GDHRDH"/>
</dbReference>
<evidence type="ECO:0000256" key="9">
    <source>
        <dbReference type="ARBA" id="ARBA00042299"/>
    </source>
</evidence>
<evidence type="ECO:0000313" key="13">
    <source>
        <dbReference type="Proteomes" id="UP000606935"/>
    </source>
</evidence>
<dbReference type="PANTHER" id="PTHR43639">
    <property type="entry name" value="OXIDOREDUCTASE, SHORT-CHAIN DEHYDROGENASE/REDUCTASE FAMILY (AFU_ORTHOLOGUE AFUA_5G02870)"/>
    <property type="match status" value="1"/>
</dbReference>
<dbReference type="GO" id="GO:0004146">
    <property type="term" value="F:dihydrofolate reductase activity"/>
    <property type="evidence" value="ECO:0007669"/>
    <property type="project" value="UniProtKB-EC"/>
</dbReference>
<comment type="similarity">
    <text evidence="6">Belongs to the short-chain dehydrogenases/reductases (SDR) family. FolM subfamily.</text>
</comment>
<evidence type="ECO:0000256" key="7">
    <source>
        <dbReference type="ARBA" id="ARBA00039145"/>
    </source>
</evidence>
<evidence type="ECO:0000256" key="8">
    <source>
        <dbReference type="ARBA" id="ARBA00039631"/>
    </source>
</evidence>
<evidence type="ECO:0000256" key="5">
    <source>
        <dbReference type="ARBA" id="ARBA00037508"/>
    </source>
</evidence>
<reference evidence="12" key="1">
    <citation type="journal article" date="2014" name="Int. J. Syst. Evol. Microbiol.">
        <title>Complete genome sequence of Corynebacterium casei LMG S-19264T (=DSM 44701T), isolated from a smear-ripened cheese.</title>
        <authorList>
            <consortium name="US DOE Joint Genome Institute (JGI-PGF)"/>
            <person name="Walter F."/>
            <person name="Albersmeier A."/>
            <person name="Kalinowski J."/>
            <person name="Ruckert C."/>
        </authorList>
    </citation>
    <scope>NUCLEOTIDE SEQUENCE</scope>
    <source>
        <strain evidence="12">CGMCC 1.7086</strain>
    </source>
</reference>
<keyword evidence="4" id="KW-0560">Oxidoreductase</keyword>
<evidence type="ECO:0000256" key="1">
    <source>
        <dbReference type="ARBA" id="ARBA00012856"/>
    </source>
</evidence>
<gene>
    <name evidence="12" type="primary">folM</name>
    <name evidence="12" type="ORF">GCM10010982_17700</name>
</gene>
<dbReference type="GO" id="GO:0006730">
    <property type="term" value="P:one-carbon metabolic process"/>
    <property type="evidence" value="ECO:0007669"/>
    <property type="project" value="UniProtKB-KW"/>
</dbReference>
<evidence type="ECO:0000256" key="3">
    <source>
        <dbReference type="ARBA" id="ARBA00022857"/>
    </source>
</evidence>
<accession>A0A917YWK4</accession>
<protein>
    <recommendedName>
        <fullName evidence="8">Dihydromonapterin reductase</fullName>
        <ecNumber evidence="1">1.5.1.3</ecNumber>
        <ecNumber evidence="7">1.5.1.50</ecNumber>
    </recommendedName>
    <alternativeName>
        <fullName evidence="9">Dihydrofolate reductase</fullName>
    </alternativeName>
</protein>
<dbReference type="PANTHER" id="PTHR43639:SF6">
    <property type="entry name" value="DIHYDROMONAPTERIN REDUCTASE"/>
    <property type="match status" value="1"/>
</dbReference>
<dbReference type="PROSITE" id="PS00061">
    <property type="entry name" value="ADH_SHORT"/>
    <property type="match status" value="1"/>
</dbReference>
<comment type="catalytic activity">
    <reaction evidence="10">
        <text>(6S)-5,6,7,8-tetrahydrofolate + NADP(+) = 7,8-dihydrofolate + NADPH + H(+)</text>
        <dbReference type="Rhea" id="RHEA:15009"/>
        <dbReference type="ChEBI" id="CHEBI:15378"/>
        <dbReference type="ChEBI" id="CHEBI:57451"/>
        <dbReference type="ChEBI" id="CHEBI:57453"/>
        <dbReference type="ChEBI" id="CHEBI:57783"/>
        <dbReference type="ChEBI" id="CHEBI:58349"/>
        <dbReference type="EC" id="1.5.1.3"/>
    </reaction>
</comment>
<dbReference type="RefSeq" id="WP_188693379.1">
    <property type="nucleotide sequence ID" value="NZ_BMLS01000002.1"/>
</dbReference>
<keyword evidence="2" id="KW-0554">One-carbon metabolism</keyword>
<evidence type="ECO:0000313" key="12">
    <source>
        <dbReference type="EMBL" id="GGO68542.1"/>
    </source>
</evidence>
<evidence type="ECO:0000256" key="4">
    <source>
        <dbReference type="ARBA" id="ARBA00023002"/>
    </source>
</evidence>
<dbReference type="EC" id="1.5.1.3" evidence="1"/>
<keyword evidence="3" id="KW-0521">NADP</keyword>
<dbReference type="NCBIfam" id="NF005066">
    <property type="entry name" value="PRK06483.1"/>
    <property type="match status" value="1"/>
</dbReference>
<evidence type="ECO:0000256" key="11">
    <source>
        <dbReference type="ARBA" id="ARBA00049376"/>
    </source>
</evidence>
<sequence length="235" mass="26022">MHQAPILITGAAQRIGLYCAKALHQLGYAVVITYRRHRPLIDELQASGIDCIQADFAHSQGVQSFIDTLKQRYQSLRAIIHNASDWHSDQDGELAEVFDAMMAIHAKAPLLLNQALAPMLNEDKADIVHMTDFVAQTGSAKHMAYAASKAALENLTLSLARKLAPKVKVNAIAPALICFNDWDDDAYRQKTLQKSLLGIEPGEQEVFNTLDWLLCSDYVTGRIIHLDGGRHLNLP</sequence>
<dbReference type="EC" id="1.5.1.50" evidence="7"/>
<reference evidence="12" key="2">
    <citation type="submission" date="2020-09" db="EMBL/GenBank/DDBJ databases">
        <authorList>
            <person name="Sun Q."/>
            <person name="Zhou Y."/>
        </authorList>
    </citation>
    <scope>NUCLEOTIDE SEQUENCE</scope>
    <source>
        <strain evidence="12">CGMCC 1.7086</strain>
    </source>
</reference>
<name>A0A917YWK4_9ALTE</name>
<dbReference type="Gene3D" id="3.40.50.720">
    <property type="entry name" value="NAD(P)-binding Rossmann-like Domain"/>
    <property type="match status" value="1"/>
</dbReference>
<evidence type="ECO:0000256" key="2">
    <source>
        <dbReference type="ARBA" id="ARBA00022563"/>
    </source>
</evidence>
<dbReference type="Proteomes" id="UP000606935">
    <property type="component" value="Unassembled WGS sequence"/>
</dbReference>
<comment type="catalytic activity">
    <reaction evidence="11">
        <text>7,8-dihydromonapterin + NADPH + H(+) = 5,6,7,8-tetrahydromonapterin + NADP(+)</text>
        <dbReference type="Rhea" id="RHEA:34847"/>
        <dbReference type="ChEBI" id="CHEBI:15378"/>
        <dbReference type="ChEBI" id="CHEBI:57783"/>
        <dbReference type="ChEBI" id="CHEBI:58349"/>
        <dbReference type="ChEBI" id="CHEBI:71175"/>
        <dbReference type="ChEBI" id="CHEBI:71177"/>
        <dbReference type="EC" id="1.5.1.50"/>
    </reaction>
</comment>
<comment type="function">
    <text evidence="5">Catalyzes the reduction of dihydromonapterin to tetrahydromonapterin. Also has lower activity with dihydrofolate.</text>
</comment>
<evidence type="ECO:0000256" key="6">
    <source>
        <dbReference type="ARBA" id="ARBA00038212"/>
    </source>
</evidence>
<organism evidence="12 13">
    <name type="scientific">Bowmanella pacifica</name>
    <dbReference type="NCBI Taxonomy" id="502051"/>
    <lineage>
        <taxon>Bacteria</taxon>
        <taxon>Pseudomonadati</taxon>
        <taxon>Pseudomonadota</taxon>
        <taxon>Gammaproteobacteria</taxon>
        <taxon>Alteromonadales</taxon>
        <taxon>Alteromonadaceae</taxon>
        <taxon>Bowmanella</taxon>
    </lineage>
</organism>
<dbReference type="InterPro" id="IPR036291">
    <property type="entry name" value="NAD(P)-bd_dom_sf"/>
</dbReference>
<evidence type="ECO:0000256" key="10">
    <source>
        <dbReference type="ARBA" id="ARBA00048873"/>
    </source>
</evidence>
<comment type="caution">
    <text evidence="12">The sequence shown here is derived from an EMBL/GenBank/DDBJ whole genome shotgun (WGS) entry which is preliminary data.</text>
</comment>
<dbReference type="Pfam" id="PF13561">
    <property type="entry name" value="adh_short_C2"/>
    <property type="match status" value="1"/>
</dbReference>
<dbReference type="EMBL" id="BMLS01000002">
    <property type="protein sequence ID" value="GGO68542.1"/>
    <property type="molecule type" value="Genomic_DNA"/>
</dbReference>
<keyword evidence="13" id="KW-1185">Reference proteome</keyword>
<dbReference type="AlphaFoldDB" id="A0A917YWK4"/>